<feature type="domain" description="ImpA N-terminal" evidence="1">
    <location>
        <begin position="26"/>
        <end position="147"/>
    </location>
</feature>
<reference evidence="2 3" key="1">
    <citation type="submission" date="2012-09" db="EMBL/GenBank/DDBJ databases">
        <title>The Genome Sequence of Massilia timonae CCUG 45783.</title>
        <authorList>
            <consortium name="The Broad Institute Genome Sequencing Platform"/>
            <person name="Earl A."/>
            <person name="Ward D."/>
            <person name="Feldgarden M."/>
            <person name="Gevers D."/>
            <person name="Huys G."/>
            <person name="Walker B."/>
            <person name="Young S.K."/>
            <person name="Zeng Q."/>
            <person name="Gargeya S."/>
            <person name="Fitzgerald M."/>
            <person name="Haas B."/>
            <person name="Abouelleil A."/>
            <person name="Alvarado L."/>
            <person name="Arachchi H.M."/>
            <person name="Berlin A.M."/>
            <person name="Chapman S.B."/>
            <person name="Goldberg J."/>
            <person name="Griggs A."/>
            <person name="Gujja S."/>
            <person name="Hansen M."/>
            <person name="Howarth C."/>
            <person name="Imamovic A."/>
            <person name="Larimer J."/>
            <person name="McCowen C."/>
            <person name="Montmayeur A."/>
            <person name="Murphy C."/>
            <person name="Neiman D."/>
            <person name="Pearson M."/>
            <person name="Priest M."/>
            <person name="Roberts A."/>
            <person name="Saif S."/>
            <person name="Shea T."/>
            <person name="Sisk P."/>
            <person name="Sykes S."/>
            <person name="Wortman J."/>
            <person name="Nusbaum C."/>
            <person name="Birren B."/>
        </authorList>
    </citation>
    <scope>NUCLEOTIDE SEQUENCE [LARGE SCALE GENOMIC DNA]</scope>
    <source>
        <strain evidence="2 3">CCUG 45783</strain>
    </source>
</reference>
<dbReference type="PANTHER" id="PTHR37951">
    <property type="entry name" value="CYTOPLASMIC PROTEIN-RELATED"/>
    <property type="match status" value="1"/>
</dbReference>
<proteinExistence type="predicted"/>
<dbReference type="PATRIC" id="fig|883126.3.peg.836"/>
<dbReference type="HOGENOM" id="CLU_060104_1_1_4"/>
<keyword evidence="3" id="KW-1185">Reference proteome</keyword>
<dbReference type="NCBIfam" id="TIGR03363">
    <property type="entry name" value="VI_chp_8"/>
    <property type="match status" value="1"/>
</dbReference>
<sequence>MIDQHLIQRAEQAFSNACGMPFEKLLAPIEGEPGAGQAASDGIVRAIRQWRTAGDASLPMGAFTGELRRPDWDKIMHISCEALVRHGKDLQVAAWLLEAQIHQHGFAAIAGGLHLMTRLCEQYWDDIHPQGAADTYERRANIFHWVNHALSPILRQVPLAFGHQGQPFTLADWERARRHEHLRQTDSCGNVEGPSGADLSAALAAVADDTCADMERDLADALAMLKHLADVLEPRLDEGAPSFGMFAGVMEQARGLFEAELERRGLPRHARPSPIPAEPAVPAAPEEAAATPADVILPRTTMAEPAAIRDRAEAYALLEQAASFLQRDDPHSPVPYLVRRAAEWGKLNAAELYQELFLRRGGQVHIFDVMGLDTPGQADKKD</sequence>
<accession>K9DK67</accession>
<comment type="caution">
    <text evidence="2">The sequence shown here is derived from an EMBL/GenBank/DDBJ whole genome shotgun (WGS) entry which is preliminary data.</text>
</comment>
<dbReference type="AlphaFoldDB" id="K9DK67"/>
<dbReference type="InterPro" id="IPR010657">
    <property type="entry name" value="ImpA_N"/>
</dbReference>
<dbReference type="OrthoDB" id="9771118at2"/>
<dbReference type="eggNOG" id="COG3515">
    <property type="taxonomic scope" value="Bacteria"/>
</dbReference>
<evidence type="ECO:0000313" key="2">
    <source>
        <dbReference type="EMBL" id="EKU83656.1"/>
    </source>
</evidence>
<dbReference type="RefSeq" id="WP_005664186.1">
    <property type="nucleotide sequence ID" value="NZ_JH992922.1"/>
</dbReference>
<evidence type="ECO:0000259" key="1">
    <source>
        <dbReference type="Pfam" id="PF06812"/>
    </source>
</evidence>
<dbReference type="Proteomes" id="UP000009874">
    <property type="component" value="Unassembled WGS sequence"/>
</dbReference>
<organism evidence="2 3">
    <name type="scientific">Massilia timonae CCUG 45783</name>
    <dbReference type="NCBI Taxonomy" id="883126"/>
    <lineage>
        <taxon>Bacteria</taxon>
        <taxon>Pseudomonadati</taxon>
        <taxon>Pseudomonadota</taxon>
        <taxon>Betaproteobacteria</taxon>
        <taxon>Burkholderiales</taxon>
        <taxon>Oxalobacteraceae</taxon>
        <taxon>Telluria group</taxon>
        <taxon>Massilia</taxon>
    </lineage>
</organism>
<dbReference type="PANTHER" id="PTHR37951:SF1">
    <property type="entry name" value="TYPE VI SECRETION SYSTEM COMPONENT TSSA1"/>
    <property type="match status" value="1"/>
</dbReference>
<dbReference type="Pfam" id="PF06812">
    <property type="entry name" value="ImpA_N"/>
    <property type="match status" value="1"/>
</dbReference>
<name>K9DK67_9BURK</name>
<dbReference type="EMBL" id="AGZI01000009">
    <property type="protein sequence ID" value="EKU83656.1"/>
    <property type="molecule type" value="Genomic_DNA"/>
</dbReference>
<protein>
    <submittedName>
        <fullName evidence="2">ImpA family type VI secretion-associated protein</fullName>
    </submittedName>
</protein>
<gene>
    <name evidence="2" type="ORF">HMPREF9710_00835</name>
</gene>
<evidence type="ECO:0000313" key="3">
    <source>
        <dbReference type="Proteomes" id="UP000009874"/>
    </source>
</evidence>
<dbReference type="InterPro" id="IPR017740">
    <property type="entry name" value="TssA-like"/>
</dbReference>